<dbReference type="InterPro" id="IPR039425">
    <property type="entry name" value="RNA_pol_sigma-70-like"/>
</dbReference>
<evidence type="ECO:0000259" key="5">
    <source>
        <dbReference type="Pfam" id="PF04542"/>
    </source>
</evidence>
<evidence type="ECO:0000256" key="4">
    <source>
        <dbReference type="ARBA" id="ARBA00023163"/>
    </source>
</evidence>
<reference evidence="7" key="1">
    <citation type="submission" date="2023-02" db="EMBL/GenBank/DDBJ databases">
        <title>Actinokineospora globicatena NBRC 15670.</title>
        <authorList>
            <person name="Ichikawa N."/>
            <person name="Sato H."/>
            <person name="Tonouchi N."/>
        </authorList>
    </citation>
    <scope>NUCLEOTIDE SEQUENCE</scope>
    <source>
        <strain evidence="7">NBRC 15670</strain>
    </source>
</reference>
<dbReference type="GO" id="GO:0003677">
    <property type="term" value="F:DNA binding"/>
    <property type="evidence" value="ECO:0007669"/>
    <property type="project" value="InterPro"/>
</dbReference>
<evidence type="ECO:0000256" key="2">
    <source>
        <dbReference type="ARBA" id="ARBA00023015"/>
    </source>
</evidence>
<comment type="similarity">
    <text evidence="1">Belongs to the sigma-70 factor family. ECF subfamily.</text>
</comment>
<dbReference type="NCBIfam" id="TIGR02937">
    <property type="entry name" value="sigma70-ECF"/>
    <property type="match status" value="1"/>
</dbReference>
<proteinExistence type="inferred from homology"/>
<dbReference type="AlphaFoldDB" id="A0A9W6V9A8"/>
<evidence type="ECO:0008006" key="9">
    <source>
        <dbReference type="Google" id="ProtNLM"/>
    </source>
</evidence>
<keyword evidence="8" id="KW-1185">Reference proteome</keyword>
<dbReference type="Gene3D" id="1.10.1740.10">
    <property type="match status" value="1"/>
</dbReference>
<organism evidence="7 8">
    <name type="scientific">Actinokineospora globicatena</name>
    <dbReference type="NCBI Taxonomy" id="103729"/>
    <lineage>
        <taxon>Bacteria</taxon>
        <taxon>Bacillati</taxon>
        <taxon>Actinomycetota</taxon>
        <taxon>Actinomycetes</taxon>
        <taxon>Pseudonocardiales</taxon>
        <taxon>Pseudonocardiaceae</taxon>
        <taxon>Actinokineospora</taxon>
    </lineage>
</organism>
<dbReference type="Gene3D" id="1.10.10.10">
    <property type="entry name" value="Winged helix-like DNA-binding domain superfamily/Winged helix DNA-binding domain"/>
    <property type="match status" value="1"/>
</dbReference>
<dbReference type="PANTHER" id="PTHR43133">
    <property type="entry name" value="RNA POLYMERASE ECF-TYPE SIGMA FACTO"/>
    <property type="match status" value="1"/>
</dbReference>
<dbReference type="Proteomes" id="UP001165042">
    <property type="component" value="Unassembled WGS sequence"/>
</dbReference>
<protein>
    <recommendedName>
        <fullName evidence="9">RNA polymerase sigma-70 factor, ECF subfamily</fullName>
    </recommendedName>
</protein>
<dbReference type="InterPro" id="IPR013325">
    <property type="entry name" value="RNA_pol_sigma_r2"/>
</dbReference>
<keyword evidence="3" id="KW-0731">Sigma factor</keyword>
<feature type="domain" description="RNA polymerase sigma factor 70 region 4 type 2" evidence="6">
    <location>
        <begin position="108"/>
        <end position="156"/>
    </location>
</feature>
<evidence type="ECO:0000256" key="1">
    <source>
        <dbReference type="ARBA" id="ARBA00010641"/>
    </source>
</evidence>
<dbReference type="Pfam" id="PF08281">
    <property type="entry name" value="Sigma70_r4_2"/>
    <property type="match status" value="1"/>
</dbReference>
<dbReference type="RefSeq" id="WP_285612832.1">
    <property type="nucleotide sequence ID" value="NZ_BSSD01000011.1"/>
</dbReference>
<dbReference type="PANTHER" id="PTHR43133:SF25">
    <property type="entry name" value="RNA POLYMERASE SIGMA FACTOR RFAY-RELATED"/>
    <property type="match status" value="1"/>
</dbReference>
<evidence type="ECO:0000256" key="3">
    <source>
        <dbReference type="ARBA" id="ARBA00023082"/>
    </source>
</evidence>
<dbReference type="GO" id="GO:0016987">
    <property type="term" value="F:sigma factor activity"/>
    <property type="evidence" value="ECO:0007669"/>
    <property type="project" value="UniProtKB-KW"/>
</dbReference>
<evidence type="ECO:0000313" key="7">
    <source>
        <dbReference type="EMBL" id="GLW94910.1"/>
    </source>
</evidence>
<dbReference type="SUPFAM" id="SSF88659">
    <property type="entry name" value="Sigma3 and sigma4 domains of RNA polymerase sigma factors"/>
    <property type="match status" value="1"/>
</dbReference>
<dbReference type="InterPro" id="IPR013249">
    <property type="entry name" value="RNA_pol_sigma70_r4_t2"/>
</dbReference>
<keyword evidence="2" id="KW-0805">Transcription regulation</keyword>
<evidence type="ECO:0000259" key="6">
    <source>
        <dbReference type="Pfam" id="PF08281"/>
    </source>
</evidence>
<feature type="domain" description="RNA polymerase sigma-70 region 2" evidence="5">
    <location>
        <begin position="11"/>
        <end position="78"/>
    </location>
</feature>
<keyword evidence="4" id="KW-0804">Transcription</keyword>
<dbReference type="InterPro" id="IPR014284">
    <property type="entry name" value="RNA_pol_sigma-70_dom"/>
</dbReference>
<dbReference type="EMBL" id="BSSD01000011">
    <property type="protein sequence ID" value="GLW94910.1"/>
    <property type="molecule type" value="Genomic_DNA"/>
</dbReference>
<dbReference type="GO" id="GO:0006352">
    <property type="term" value="P:DNA-templated transcription initiation"/>
    <property type="evidence" value="ECO:0007669"/>
    <property type="project" value="InterPro"/>
</dbReference>
<comment type="caution">
    <text evidence="7">The sequence shown here is derived from an EMBL/GenBank/DDBJ whole genome shotgun (WGS) entry which is preliminary data.</text>
</comment>
<gene>
    <name evidence="7" type="ORF">Aglo03_57260</name>
</gene>
<dbReference type="InterPro" id="IPR013324">
    <property type="entry name" value="RNA_pol_sigma_r3/r4-like"/>
</dbReference>
<name>A0A9W6V9A8_9PSEU</name>
<evidence type="ECO:0000313" key="8">
    <source>
        <dbReference type="Proteomes" id="UP001165042"/>
    </source>
</evidence>
<accession>A0A9W6V9A8</accession>
<dbReference type="InterPro" id="IPR036388">
    <property type="entry name" value="WH-like_DNA-bd_sf"/>
</dbReference>
<sequence>MTERQERFRWLYREHHGEVHRYVARRLARAADVDDVVAEVFTVMWRRINDVPVAPEALPWLYGVARRVLANEFRRLERRATVVDDAALDEAVESDHADDVLDRLVAIAAFATLGADDREVLRLVAWENLSSTQVAVVLGCLRTTAAMRVRRARRRLLAAMAVVDRPHDGSQRVGTKGAR</sequence>
<dbReference type="Pfam" id="PF04542">
    <property type="entry name" value="Sigma70_r2"/>
    <property type="match status" value="1"/>
</dbReference>
<dbReference type="SUPFAM" id="SSF88946">
    <property type="entry name" value="Sigma2 domain of RNA polymerase sigma factors"/>
    <property type="match status" value="1"/>
</dbReference>
<dbReference type="InterPro" id="IPR007627">
    <property type="entry name" value="RNA_pol_sigma70_r2"/>
</dbReference>